<reference evidence="2 3" key="1">
    <citation type="journal article" date="2020" name="ISME J.">
        <title>Uncovering the hidden diversity of litter-decomposition mechanisms in mushroom-forming fungi.</title>
        <authorList>
            <person name="Floudas D."/>
            <person name="Bentzer J."/>
            <person name="Ahren D."/>
            <person name="Johansson T."/>
            <person name="Persson P."/>
            <person name="Tunlid A."/>
        </authorList>
    </citation>
    <scope>NUCLEOTIDE SEQUENCE [LARGE SCALE GENOMIC DNA]</scope>
    <source>
        <strain evidence="2 3">CBS 101986</strain>
    </source>
</reference>
<dbReference type="EMBL" id="JAACJJ010000059">
    <property type="protein sequence ID" value="KAF5309424.1"/>
    <property type="molecule type" value="Genomic_DNA"/>
</dbReference>
<keyword evidence="3" id="KW-1185">Reference proteome</keyword>
<dbReference type="Proteomes" id="UP000567179">
    <property type="component" value="Unassembled WGS sequence"/>
</dbReference>
<name>A0A8H5AR83_9AGAR</name>
<dbReference type="AlphaFoldDB" id="A0A8H5AR83"/>
<proteinExistence type="predicted"/>
<protein>
    <recommendedName>
        <fullName evidence="4">F-box domain-containing protein</fullName>
    </recommendedName>
</protein>
<feature type="transmembrane region" description="Helical" evidence="1">
    <location>
        <begin position="180"/>
        <end position="203"/>
    </location>
</feature>
<evidence type="ECO:0000313" key="3">
    <source>
        <dbReference type="Proteomes" id="UP000567179"/>
    </source>
</evidence>
<keyword evidence="1" id="KW-0472">Membrane</keyword>
<evidence type="ECO:0000256" key="1">
    <source>
        <dbReference type="SAM" id="Phobius"/>
    </source>
</evidence>
<organism evidence="2 3">
    <name type="scientific">Psilocybe cf. subviscida</name>
    <dbReference type="NCBI Taxonomy" id="2480587"/>
    <lineage>
        <taxon>Eukaryota</taxon>
        <taxon>Fungi</taxon>
        <taxon>Dikarya</taxon>
        <taxon>Basidiomycota</taxon>
        <taxon>Agaricomycotina</taxon>
        <taxon>Agaricomycetes</taxon>
        <taxon>Agaricomycetidae</taxon>
        <taxon>Agaricales</taxon>
        <taxon>Agaricineae</taxon>
        <taxon>Strophariaceae</taxon>
        <taxon>Psilocybe</taxon>
    </lineage>
</organism>
<sequence length="212" mass="24014">MRYGAVCRQWRSIAWGYADLWTTLIFPLSAPGYAHGPQLVSGWLERTGNRRLSIQLHDSESENSDHDPVHQLLISRNAQEIARIIATYTSRCESMGLHTSLNIINRILRGAGPSSQRSTLRRLSISGRLEDHGEDITLLDPEMRHSPTHLCMSSFIPPEKMNIQWKGITHCYVERMSRQAFYILLSYISSSLTDLFVGSLVGYKRSPLDLSG</sequence>
<evidence type="ECO:0000313" key="2">
    <source>
        <dbReference type="EMBL" id="KAF5309424.1"/>
    </source>
</evidence>
<comment type="caution">
    <text evidence="2">The sequence shown here is derived from an EMBL/GenBank/DDBJ whole genome shotgun (WGS) entry which is preliminary data.</text>
</comment>
<gene>
    <name evidence="2" type="ORF">D9619_012351</name>
</gene>
<dbReference type="OrthoDB" id="3249706at2759"/>
<accession>A0A8H5AR83</accession>
<evidence type="ECO:0008006" key="4">
    <source>
        <dbReference type="Google" id="ProtNLM"/>
    </source>
</evidence>
<keyword evidence="1" id="KW-0812">Transmembrane</keyword>
<keyword evidence="1" id="KW-1133">Transmembrane helix</keyword>